<evidence type="ECO:0000313" key="10">
    <source>
        <dbReference type="Proteomes" id="UP000475532"/>
    </source>
</evidence>
<dbReference type="RefSeq" id="WP_163052757.1">
    <property type="nucleotide sequence ID" value="NZ_JAAGLI010000019.1"/>
</dbReference>
<evidence type="ECO:0000256" key="5">
    <source>
        <dbReference type="ARBA" id="ARBA00023136"/>
    </source>
</evidence>
<feature type="non-terminal residue" evidence="9">
    <location>
        <position position="530"/>
    </location>
</feature>
<comment type="similarity">
    <text evidence="6">Belongs to the ABC-4 integral membrane protein family.</text>
</comment>
<keyword evidence="4 7" id="KW-1133">Transmembrane helix</keyword>
<comment type="caution">
    <text evidence="9">The sequence shown here is derived from an EMBL/GenBank/DDBJ whole genome shotgun (WGS) entry which is preliminary data.</text>
</comment>
<evidence type="ECO:0000256" key="3">
    <source>
        <dbReference type="ARBA" id="ARBA00022692"/>
    </source>
</evidence>
<feature type="transmembrane region" description="Helical" evidence="7">
    <location>
        <begin position="438"/>
        <end position="461"/>
    </location>
</feature>
<evidence type="ECO:0000256" key="4">
    <source>
        <dbReference type="ARBA" id="ARBA00022989"/>
    </source>
</evidence>
<dbReference type="EMBL" id="JAAGLI010000019">
    <property type="protein sequence ID" value="NEA21077.1"/>
    <property type="molecule type" value="Genomic_DNA"/>
</dbReference>
<evidence type="ECO:0000256" key="2">
    <source>
        <dbReference type="ARBA" id="ARBA00022475"/>
    </source>
</evidence>
<evidence type="ECO:0000256" key="7">
    <source>
        <dbReference type="SAM" id="Phobius"/>
    </source>
</evidence>
<keyword evidence="5 7" id="KW-0472">Membrane</keyword>
<evidence type="ECO:0000256" key="6">
    <source>
        <dbReference type="ARBA" id="ARBA00038076"/>
    </source>
</evidence>
<evidence type="ECO:0000313" key="9">
    <source>
        <dbReference type="EMBL" id="NEA21077.1"/>
    </source>
</evidence>
<proteinExistence type="inferred from homology"/>
<dbReference type="Pfam" id="PF02687">
    <property type="entry name" value="FtsX"/>
    <property type="match status" value="1"/>
</dbReference>
<dbReference type="GO" id="GO:0005886">
    <property type="term" value="C:plasma membrane"/>
    <property type="evidence" value="ECO:0007669"/>
    <property type="project" value="UniProtKB-SubCell"/>
</dbReference>
<evidence type="ECO:0000259" key="8">
    <source>
        <dbReference type="Pfam" id="PF02687"/>
    </source>
</evidence>
<feature type="non-terminal residue" evidence="9">
    <location>
        <position position="1"/>
    </location>
</feature>
<dbReference type="Proteomes" id="UP000475532">
    <property type="component" value="Unassembled WGS sequence"/>
</dbReference>
<keyword evidence="2" id="KW-1003">Cell membrane</keyword>
<dbReference type="PANTHER" id="PTHR30572:SF4">
    <property type="entry name" value="ABC TRANSPORTER PERMEASE YTRF"/>
    <property type="match status" value="1"/>
</dbReference>
<dbReference type="InterPro" id="IPR050250">
    <property type="entry name" value="Macrolide_Exporter_MacB"/>
</dbReference>
<comment type="subcellular location">
    <subcellularLocation>
        <location evidence="1">Cell membrane</location>
        <topology evidence="1">Multi-pass membrane protein</topology>
    </subcellularLocation>
</comment>
<name>A0A6L9Q6M1_9ACTN</name>
<dbReference type="AlphaFoldDB" id="A0A6L9Q6M1"/>
<dbReference type="InterPro" id="IPR003838">
    <property type="entry name" value="ABC3_permease_C"/>
</dbReference>
<keyword evidence="3 7" id="KW-0812">Transmembrane</keyword>
<evidence type="ECO:0000256" key="1">
    <source>
        <dbReference type="ARBA" id="ARBA00004651"/>
    </source>
</evidence>
<dbReference type="PANTHER" id="PTHR30572">
    <property type="entry name" value="MEMBRANE COMPONENT OF TRANSPORTER-RELATED"/>
    <property type="match status" value="1"/>
</dbReference>
<accession>A0A6L9Q6M1</accession>
<protein>
    <submittedName>
        <fullName evidence="9">ABC transporter permease</fullName>
    </submittedName>
</protein>
<organism evidence="9 10">
    <name type="scientific">Actinomadura bangladeshensis</name>
    <dbReference type="NCBI Taxonomy" id="453573"/>
    <lineage>
        <taxon>Bacteria</taxon>
        <taxon>Bacillati</taxon>
        <taxon>Actinomycetota</taxon>
        <taxon>Actinomycetes</taxon>
        <taxon>Streptosporangiales</taxon>
        <taxon>Thermomonosporaceae</taxon>
        <taxon>Actinomadura</taxon>
    </lineage>
</organism>
<feature type="transmembrane region" description="Helical" evidence="7">
    <location>
        <begin position="492"/>
        <end position="514"/>
    </location>
</feature>
<reference evidence="9 10" key="1">
    <citation type="submission" date="2020-01" db="EMBL/GenBank/DDBJ databases">
        <title>Insect and environment-associated Actinomycetes.</title>
        <authorList>
            <person name="Currrie C."/>
            <person name="Chevrette M."/>
            <person name="Carlson C."/>
            <person name="Stubbendieck R."/>
            <person name="Wendt-Pienkowski E."/>
        </authorList>
    </citation>
    <scope>NUCLEOTIDE SEQUENCE [LARGE SCALE GENOMIC DNA]</scope>
    <source>
        <strain evidence="9 10">SID10258</strain>
    </source>
</reference>
<gene>
    <name evidence="9" type="ORF">G3I70_00980</name>
</gene>
<dbReference type="GO" id="GO:0022857">
    <property type="term" value="F:transmembrane transporter activity"/>
    <property type="evidence" value="ECO:0007669"/>
    <property type="project" value="TreeGrafter"/>
</dbReference>
<feature type="domain" description="ABC3 transporter permease C-terminal" evidence="8">
    <location>
        <begin position="442"/>
        <end position="523"/>
    </location>
</feature>
<sequence>MAMAVGVLSVTTMATWRKSQTDQADFQSGADLRLAPATTTGGGGGPATLGQGGRFAALPGVTAATAVLRTEADLGNEPATLLAADTAALGRVLRVQPDLRRDLRLGELAKARPAAPALTLPGRPARLLFDLRLTRTGPAHGGDEPAADARYKVAVTVTDAHGLARRAELPAFPADGDDHTVALDVADLAGPDGVPSYPLSVRGVHYAYDENPYTGPLDLRVLGVRGDGTGDAARPSGGLRWDVFAFSPDPTKPLEPKAKAAGDALAEIALPATADPNPSRGIYSSATGAAVHAIPATAAPSQRGLGNSDLQPAVPGVITREMAERAKVGVGGTVTVSTVDGDQPIKVLGIAPALPTVPAGEPGVLVDLPALTQSRIAADGVTTDSIEPGEWWASARGGGTAAAVRALTAHPAWGEVAADRVKVRAELRDAPLGAALQGALVLGFAAALAFAVIAFVVNAAVTAGERTREFAVLRALGVHPRQVAGMLAIEQAYLVVLGLLGGTFLGLAVARLVVPHVVLSVQSAQPYPPA</sequence>